<protein>
    <submittedName>
        <fullName evidence="1">Uncharacterized protein</fullName>
    </submittedName>
</protein>
<name>A0AAV6MWS3_9ROSI</name>
<reference evidence="1 2" key="1">
    <citation type="journal article" date="2021" name="Hortic Res">
        <title>The domestication of Cucurbita argyrosperma as revealed by the genome of its wild relative.</title>
        <authorList>
            <person name="Barrera-Redondo J."/>
            <person name="Sanchez-de la Vega G."/>
            <person name="Aguirre-Liguori J.A."/>
            <person name="Castellanos-Morales G."/>
            <person name="Gutierrez-Guerrero Y.T."/>
            <person name="Aguirre-Dugua X."/>
            <person name="Aguirre-Planter E."/>
            <person name="Tenaillon M.I."/>
            <person name="Lira-Saade R."/>
            <person name="Eguiarte L.E."/>
        </authorList>
    </citation>
    <scope>NUCLEOTIDE SEQUENCE [LARGE SCALE GENOMIC DNA]</scope>
    <source>
        <strain evidence="1">JBR-2021</strain>
    </source>
</reference>
<dbReference type="AlphaFoldDB" id="A0AAV6MWS3"/>
<comment type="caution">
    <text evidence="1">The sequence shown here is derived from an EMBL/GenBank/DDBJ whole genome shotgun (WGS) entry which is preliminary data.</text>
</comment>
<accession>A0AAV6MWS3</accession>
<sequence length="129" mass="14287">MDAISLLTEFITDVADLEFTPICFSIIASNPYLRFTTILYISKIFCVDFGINQSLNASISLPSLSDAITAADGAHFETIAISFKAPDQMVLTFETSTPSGRVPHFHQNLMLLSPQRLHLDKPVDTIFPH</sequence>
<evidence type="ECO:0000313" key="2">
    <source>
        <dbReference type="Proteomes" id="UP000685013"/>
    </source>
</evidence>
<organism evidence="1 2">
    <name type="scientific">Cucurbita argyrosperma subsp. sororia</name>
    <dbReference type="NCBI Taxonomy" id="37648"/>
    <lineage>
        <taxon>Eukaryota</taxon>
        <taxon>Viridiplantae</taxon>
        <taxon>Streptophyta</taxon>
        <taxon>Embryophyta</taxon>
        <taxon>Tracheophyta</taxon>
        <taxon>Spermatophyta</taxon>
        <taxon>Magnoliopsida</taxon>
        <taxon>eudicotyledons</taxon>
        <taxon>Gunneridae</taxon>
        <taxon>Pentapetalae</taxon>
        <taxon>rosids</taxon>
        <taxon>fabids</taxon>
        <taxon>Cucurbitales</taxon>
        <taxon>Cucurbitaceae</taxon>
        <taxon>Cucurbiteae</taxon>
        <taxon>Cucurbita</taxon>
    </lineage>
</organism>
<dbReference type="EMBL" id="JAGKQH010000011">
    <property type="protein sequence ID" value="KAG6588841.1"/>
    <property type="molecule type" value="Genomic_DNA"/>
</dbReference>
<dbReference type="Proteomes" id="UP000685013">
    <property type="component" value="Chromosome 11"/>
</dbReference>
<proteinExistence type="predicted"/>
<evidence type="ECO:0000313" key="1">
    <source>
        <dbReference type="EMBL" id="KAG6588841.1"/>
    </source>
</evidence>
<feature type="non-terminal residue" evidence="1">
    <location>
        <position position="1"/>
    </location>
</feature>
<gene>
    <name evidence="1" type="ORF">SDJN03_17406</name>
</gene>
<keyword evidence="2" id="KW-1185">Reference proteome</keyword>